<feature type="region of interest" description="Disordered" evidence="5">
    <location>
        <begin position="90"/>
        <end position="124"/>
    </location>
</feature>
<dbReference type="Proteomes" id="UP000784294">
    <property type="component" value="Unassembled WGS sequence"/>
</dbReference>
<keyword evidence="3" id="KW-0547">Nucleotide-binding</keyword>
<name>A0A448WNY4_9PLAT</name>
<dbReference type="PANTHER" id="PTHR11588">
    <property type="entry name" value="TUBULIN"/>
    <property type="match status" value="1"/>
</dbReference>
<evidence type="ECO:0000256" key="1">
    <source>
        <dbReference type="ARBA" id="ARBA00009636"/>
    </source>
</evidence>
<dbReference type="SUPFAM" id="SSF55307">
    <property type="entry name" value="Tubulin C-terminal domain-like"/>
    <property type="match status" value="1"/>
</dbReference>
<evidence type="ECO:0000256" key="5">
    <source>
        <dbReference type="SAM" id="MobiDB-lite"/>
    </source>
</evidence>
<sequence length="124" mass="13490">MVVSLVAQPPVFLSNETHAAVTNCSLTLLANSTAIRTVWASVGAKYDMLYSRRAFVHWFVGEGMEEGEMTEARENLASIEADYREIGLPDGEVSGNASNKSDSVYKFRPQSQASGGGFCKFSDE</sequence>
<dbReference type="GO" id="GO:0005525">
    <property type="term" value="F:GTP binding"/>
    <property type="evidence" value="ECO:0007669"/>
    <property type="project" value="UniProtKB-KW"/>
</dbReference>
<keyword evidence="4" id="KW-0342">GTP-binding</keyword>
<evidence type="ECO:0000313" key="7">
    <source>
        <dbReference type="Proteomes" id="UP000784294"/>
    </source>
</evidence>
<dbReference type="GO" id="GO:0007017">
    <property type="term" value="P:microtubule-based process"/>
    <property type="evidence" value="ECO:0007669"/>
    <property type="project" value="InterPro"/>
</dbReference>
<evidence type="ECO:0000256" key="2">
    <source>
        <dbReference type="ARBA" id="ARBA00022701"/>
    </source>
</evidence>
<dbReference type="EMBL" id="CAAALY010028504">
    <property type="protein sequence ID" value="VEL16452.1"/>
    <property type="molecule type" value="Genomic_DNA"/>
</dbReference>
<comment type="caution">
    <text evidence="6">The sequence shown here is derived from an EMBL/GenBank/DDBJ whole genome shotgun (WGS) entry which is preliminary data.</text>
</comment>
<reference evidence="6" key="1">
    <citation type="submission" date="2018-11" db="EMBL/GenBank/DDBJ databases">
        <authorList>
            <consortium name="Pathogen Informatics"/>
        </authorList>
    </citation>
    <scope>NUCLEOTIDE SEQUENCE</scope>
</reference>
<keyword evidence="2" id="KW-0493">Microtubule</keyword>
<evidence type="ECO:0000256" key="4">
    <source>
        <dbReference type="ARBA" id="ARBA00023134"/>
    </source>
</evidence>
<keyword evidence="7" id="KW-1185">Reference proteome</keyword>
<comment type="similarity">
    <text evidence="1">Belongs to the tubulin family.</text>
</comment>
<gene>
    <name evidence="6" type="ORF">PXEA_LOCUS9892</name>
</gene>
<evidence type="ECO:0008006" key="8">
    <source>
        <dbReference type="Google" id="ProtNLM"/>
    </source>
</evidence>
<organism evidence="6 7">
    <name type="scientific">Protopolystoma xenopodis</name>
    <dbReference type="NCBI Taxonomy" id="117903"/>
    <lineage>
        <taxon>Eukaryota</taxon>
        <taxon>Metazoa</taxon>
        <taxon>Spiralia</taxon>
        <taxon>Lophotrochozoa</taxon>
        <taxon>Platyhelminthes</taxon>
        <taxon>Monogenea</taxon>
        <taxon>Polyopisthocotylea</taxon>
        <taxon>Polystomatidea</taxon>
        <taxon>Polystomatidae</taxon>
        <taxon>Protopolystoma</taxon>
    </lineage>
</organism>
<dbReference type="Gene3D" id="1.10.287.600">
    <property type="entry name" value="Helix hairpin bin"/>
    <property type="match status" value="1"/>
</dbReference>
<accession>A0A448WNY4</accession>
<dbReference type="GO" id="GO:0005874">
    <property type="term" value="C:microtubule"/>
    <property type="evidence" value="ECO:0007669"/>
    <property type="project" value="UniProtKB-KW"/>
</dbReference>
<proteinExistence type="inferred from homology"/>
<protein>
    <recommendedName>
        <fullName evidence="8">Tubulin/FtsZ 2-layer sandwich domain-containing protein</fullName>
    </recommendedName>
</protein>
<dbReference type="InterPro" id="IPR000217">
    <property type="entry name" value="Tubulin"/>
</dbReference>
<dbReference type="AlphaFoldDB" id="A0A448WNY4"/>
<dbReference type="InterPro" id="IPR008280">
    <property type="entry name" value="Tub_FtsZ_C"/>
</dbReference>
<dbReference type="InterPro" id="IPR023123">
    <property type="entry name" value="Tubulin_C"/>
</dbReference>
<evidence type="ECO:0000313" key="6">
    <source>
        <dbReference type="EMBL" id="VEL16452.1"/>
    </source>
</evidence>
<evidence type="ECO:0000256" key="3">
    <source>
        <dbReference type="ARBA" id="ARBA00022741"/>
    </source>
</evidence>